<gene>
    <name evidence="1" type="ORF">P8C59_005646</name>
</gene>
<name>A0AAD9MDQ6_9PEZI</name>
<dbReference type="PANTHER" id="PTHR34618:SF4">
    <property type="entry name" value="CAS1"/>
    <property type="match status" value="1"/>
</dbReference>
<organism evidence="1 2">
    <name type="scientific">Phyllachora maydis</name>
    <dbReference type="NCBI Taxonomy" id="1825666"/>
    <lineage>
        <taxon>Eukaryota</taxon>
        <taxon>Fungi</taxon>
        <taxon>Dikarya</taxon>
        <taxon>Ascomycota</taxon>
        <taxon>Pezizomycotina</taxon>
        <taxon>Sordariomycetes</taxon>
        <taxon>Sordariomycetidae</taxon>
        <taxon>Phyllachorales</taxon>
        <taxon>Phyllachoraceae</taxon>
        <taxon>Phyllachora</taxon>
    </lineage>
</organism>
<dbReference type="PANTHER" id="PTHR34618">
    <property type="entry name" value="SURFACE PROTEIN MAS1, PUTATIVE-RELATED"/>
    <property type="match status" value="1"/>
</dbReference>
<reference evidence="1" key="1">
    <citation type="journal article" date="2023" name="Mol. Plant Microbe Interact.">
        <title>Elucidating the Obligate Nature and Biological Capacity of an Invasive Fungal Corn Pathogen.</title>
        <authorList>
            <person name="MacCready J.S."/>
            <person name="Roggenkamp E.M."/>
            <person name="Gdanetz K."/>
            <person name="Chilvers M.I."/>
        </authorList>
    </citation>
    <scope>NUCLEOTIDE SEQUENCE</scope>
    <source>
        <strain evidence="1">PM02</strain>
    </source>
</reference>
<proteinExistence type="predicted"/>
<evidence type="ECO:0000313" key="2">
    <source>
        <dbReference type="Proteomes" id="UP001217918"/>
    </source>
</evidence>
<dbReference type="Pfam" id="PF11327">
    <property type="entry name" value="Egh16-like"/>
    <property type="match status" value="1"/>
</dbReference>
<keyword evidence="2" id="KW-1185">Reference proteome</keyword>
<dbReference type="InterPro" id="IPR021476">
    <property type="entry name" value="Egh16-like"/>
</dbReference>
<sequence length="283" mass="28291">MGASQASVIAAEFVTPPGSGHRFHTLWLIPPSSVEMASQFLVLALAASPLVAAHGKVAVLSSALGGNTTALGIKGGVVPGAGPNSKTEVDTTVFNNVNPMTDGLGHTTGGGQNTLALLSEAMAQSGPVLPQIASTGGMLSGTYCIVTEDGAGPIKAVIDPTGTGAFSKGTMLDVVTQVPGQNGNIAAPKKQKQQRSPWTRITRRAANVNENFPIQVAVPAGIKCTGTVAGQKNVCLVKLANMNKNGPFGGVVAVQMADAQAADAQAAAGKGTTAKGTAGQETA</sequence>
<comment type="caution">
    <text evidence="1">The sequence shown here is derived from an EMBL/GenBank/DDBJ whole genome shotgun (WGS) entry which is preliminary data.</text>
</comment>
<dbReference type="Proteomes" id="UP001217918">
    <property type="component" value="Unassembled WGS sequence"/>
</dbReference>
<dbReference type="AlphaFoldDB" id="A0AAD9MDQ6"/>
<accession>A0AAD9MDQ6</accession>
<evidence type="ECO:0000313" key="1">
    <source>
        <dbReference type="EMBL" id="KAK2071205.1"/>
    </source>
</evidence>
<dbReference type="EMBL" id="JAQQPM010000004">
    <property type="protein sequence ID" value="KAK2071205.1"/>
    <property type="molecule type" value="Genomic_DNA"/>
</dbReference>
<protein>
    <submittedName>
        <fullName evidence="1">Uncharacterized protein</fullName>
    </submittedName>
</protein>